<evidence type="ECO:0000256" key="2">
    <source>
        <dbReference type="SAM" id="Coils"/>
    </source>
</evidence>
<feature type="region of interest" description="Disordered" evidence="3">
    <location>
        <begin position="669"/>
        <end position="713"/>
    </location>
</feature>
<evidence type="ECO:0000256" key="1">
    <source>
        <dbReference type="ARBA" id="ARBA00006295"/>
    </source>
</evidence>
<comment type="caution">
    <text evidence="5">The sequence shown here is derived from an EMBL/GenBank/DDBJ whole genome shotgun (WGS) entry which is preliminary data.</text>
</comment>
<dbReference type="SMART" id="SM00470">
    <property type="entry name" value="ParB"/>
    <property type="match status" value="1"/>
</dbReference>
<dbReference type="Proteomes" id="UP000565205">
    <property type="component" value="Unassembled WGS sequence"/>
</dbReference>
<evidence type="ECO:0000313" key="5">
    <source>
        <dbReference type="EMBL" id="NVN30441.1"/>
    </source>
</evidence>
<dbReference type="AlphaFoldDB" id="A0A850NKV0"/>
<dbReference type="SUPFAM" id="SSF110849">
    <property type="entry name" value="ParB/Sulfiredoxin"/>
    <property type="match status" value="1"/>
</dbReference>
<dbReference type="InterPro" id="IPR036086">
    <property type="entry name" value="ParB/Sulfiredoxin_sf"/>
</dbReference>
<dbReference type="EMBL" id="JABXXQ010000153">
    <property type="protein sequence ID" value="NVN30441.1"/>
    <property type="molecule type" value="Genomic_DNA"/>
</dbReference>
<dbReference type="GO" id="GO:0007059">
    <property type="term" value="P:chromosome segregation"/>
    <property type="evidence" value="ECO:0007669"/>
    <property type="project" value="TreeGrafter"/>
</dbReference>
<dbReference type="SUPFAM" id="SSF109709">
    <property type="entry name" value="KorB DNA-binding domain-like"/>
    <property type="match status" value="1"/>
</dbReference>
<evidence type="ECO:0000313" key="6">
    <source>
        <dbReference type="Proteomes" id="UP000565205"/>
    </source>
</evidence>
<feature type="domain" description="ParB-like N-terminal" evidence="4">
    <location>
        <begin position="14"/>
        <end position="118"/>
    </location>
</feature>
<dbReference type="Gene3D" id="3.90.1530.30">
    <property type="match status" value="1"/>
</dbReference>
<evidence type="ECO:0000256" key="3">
    <source>
        <dbReference type="SAM" id="MobiDB-lite"/>
    </source>
</evidence>
<dbReference type="RefSeq" id="WP_176623977.1">
    <property type="nucleotide sequence ID" value="NZ_JABXXQ010000153.1"/>
</dbReference>
<organism evidence="5 6">
    <name type="scientific">Endobacter medicaginis</name>
    <dbReference type="NCBI Taxonomy" id="1181271"/>
    <lineage>
        <taxon>Bacteria</taxon>
        <taxon>Pseudomonadati</taxon>
        <taxon>Pseudomonadota</taxon>
        <taxon>Alphaproteobacteria</taxon>
        <taxon>Acetobacterales</taxon>
        <taxon>Acetobacteraceae</taxon>
        <taxon>Endobacter</taxon>
    </lineage>
</organism>
<feature type="coiled-coil region" evidence="2">
    <location>
        <begin position="311"/>
        <end position="338"/>
    </location>
</feature>
<dbReference type="InterPro" id="IPR050336">
    <property type="entry name" value="Chromosome_partition/occlusion"/>
</dbReference>
<gene>
    <name evidence="5" type="ORF">HUK83_08850</name>
</gene>
<dbReference type="CDD" id="cd16406">
    <property type="entry name" value="ParB_N_like"/>
    <property type="match status" value="1"/>
</dbReference>
<dbReference type="InterPro" id="IPR003115">
    <property type="entry name" value="ParB_N"/>
</dbReference>
<dbReference type="Pfam" id="PF02195">
    <property type="entry name" value="ParB_N"/>
    <property type="match status" value="1"/>
</dbReference>
<accession>A0A850NKV0</accession>
<dbReference type="PANTHER" id="PTHR33375:SF7">
    <property type="entry name" value="CHROMOSOME 2-PARTITIONING PROTEIN PARB-RELATED"/>
    <property type="match status" value="1"/>
</dbReference>
<feature type="compositionally biased region" description="Acidic residues" evidence="3">
    <location>
        <begin position="692"/>
        <end position="706"/>
    </location>
</feature>
<dbReference type="PANTHER" id="PTHR33375">
    <property type="entry name" value="CHROMOSOME-PARTITIONING PROTEIN PARB-RELATED"/>
    <property type="match status" value="1"/>
</dbReference>
<dbReference type="FunFam" id="1.10.10.2830:FF:000001">
    <property type="entry name" value="Chromosome partitioning protein ParB"/>
    <property type="match status" value="1"/>
</dbReference>
<comment type="similarity">
    <text evidence="1">Belongs to the ParB family.</text>
</comment>
<dbReference type="FunFam" id="3.90.1530.30:FF:000002">
    <property type="entry name" value="Chromosome partitioning protein ParB"/>
    <property type="match status" value="1"/>
</dbReference>
<sequence length="713" mass="78141">MATAVQKIALSSSRDIPLNKLMLSQSNVRRVKAGVSIENLAASIARRGLIQSLSVLPVLDAEGNETGMFEVPAGGRRFRALELLVKQKRLAKTAPVPCVVRERDDVILAEEISYAENADREALHPLDQFRAFQDMRAKGMPEEDIAAAHFVPVQIVKQRLKLASVSPKLLDAYAEDGMTLEQLMAFAVSDDHDRQEKVWEAARTLGRSQSWQIKGLLTEGTVRASDKRAVFVGIDAYEKAGGYIMRDLFEHDDGGWLQDPVLLDGLVADKLKAVAEEVAAEGWKWVEVALTLPYGATRGLRELPGVALDLTDEEQVTADALHEEYARLEAEYEDCDELPDEIDARLGELERALEAFDDRPVRYDPADIAIGGVFVSIDAGGALTIDRGYVRPDDELPIEPEASEGPEVDGITSAEPEALAVQRAVITIGGQPVEPDDEEDDAIKPLPERLIIELTAHRTLALRDAVAQHPHVAMTMLLHKLVTDTFLHGGTTGCLHANVREIFFPIQAEDLKDSVPAKTVTERQEAWKQDIPTDEEALWNWLDQLDDTSRMTLLAHCVSYGVNALYERPNPHSGSGVSEHGLQVRFAQADRLARATGLDMVDAGWRPTFGNYLNRVSKPRILEAVREGAGERAAQLIGHLKKGDMAREAERLLADSGWLPEPLRLADLADDQTGEASTESDTGDAAALPDFLPDDEDDAPADEGDELASIAAE</sequence>
<protein>
    <submittedName>
        <fullName evidence="5">ParB N-terminal domain-containing protein</fullName>
    </submittedName>
</protein>
<dbReference type="Gene3D" id="1.10.10.2830">
    <property type="match status" value="1"/>
</dbReference>
<evidence type="ECO:0000259" key="4">
    <source>
        <dbReference type="SMART" id="SM00470"/>
    </source>
</evidence>
<name>A0A850NKV0_9PROT</name>
<proteinExistence type="inferred from homology"/>
<dbReference type="GO" id="GO:0005694">
    <property type="term" value="C:chromosome"/>
    <property type="evidence" value="ECO:0007669"/>
    <property type="project" value="TreeGrafter"/>
</dbReference>
<keyword evidence="2" id="KW-0175">Coiled coil</keyword>
<reference evidence="5 6" key="1">
    <citation type="submission" date="2020-06" db="EMBL/GenBank/DDBJ databases">
        <title>Description of novel acetic acid bacteria.</title>
        <authorList>
            <person name="Sombolestani A."/>
        </authorList>
    </citation>
    <scope>NUCLEOTIDE SEQUENCE [LARGE SCALE GENOMIC DNA]</scope>
    <source>
        <strain evidence="5 6">LMG 26838</strain>
    </source>
</reference>